<proteinExistence type="predicted"/>
<reference evidence="2 3" key="1">
    <citation type="submission" date="2019-11" db="UniProtKB">
        <authorList>
            <consortium name="WormBaseParasite"/>
        </authorList>
    </citation>
    <scope>IDENTIFICATION</scope>
    <source>
        <strain evidence="2 3">Puerto Rican</strain>
    </source>
</reference>
<evidence type="ECO:0000313" key="2">
    <source>
        <dbReference type="WBParaSite" id="Smp_307800.2"/>
    </source>
</evidence>
<evidence type="ECO:0000313" key="3">
    <source>
        <dbReference type="WBParaSite" id="Smp_307800.3"/>
    </source>
</evidence>
<feature type="compositionally biased region" description="Polar residues" evidence="1">
    <location>
        <begin position="395"/>
        <end position="405"/>
    </location>
</feature>
<dbReference type="AlphaFoldDB" id="A0A5K4F351"/>
<evidence type="ECO:0000256" key="1">
    <source>
        <dbReference type="SAM" id="MobiDB-lite"/>
    </source>
</evidence>
<dbReference type="WBParaSite" id="Smp_307800.3">
    <property type="protein sequence ID" value="Smp_307800.3"/>
    <property type="gene ID" value="Smp_307800"/>
</dbReference>
<dbReference type="WBParaSite" id="Smp_307800.2">
    <property type="protein sequence ID" value="Smp_307800.2"/>
    <property type="gene ID" value="Smp_307800"/>
</dbReference>
<protein>
    <submittedName>
        <fullName evidence="2 3">Uncharacterized protein</fullName>
    </submittedName>
</protein>
<organism evidence="3">
    <name type="scientific">Schistosoma mansoni</name>
    <name type="common">Blood fluke</name>
    <dbReference type="NCBI Taxonomy" id="6183"/>
    <lineage>
        <taxon>Eukaryota</taxon>
        <taxon>Metazoa</taxon>
        <taxon>Spiralia</taxon>
        <taxon>Lophotrochozoa</taxon>
        <taxon>Platyhelminthes</taxon>
        <taxon>Trematoda</taxon>
        <taxon>Digenea</taxon>
        <taxon>Strigeidida</taxon>
        <taxon>Schistosomatoidea</taxon>
        <taxon>Schistosomatidae</taxon>
        <taxon>Schistosoma</taxon>
    </lineage>
</organism>
<name>A0A5K4F351_SCHMA</name>
<dbReference type="ExpressionAtlas" id="A0A5K4F351">
    <property type="expression patterns" value="baseline"/>
</dbReference>
<feature type="compositionally biased region" description="Basic and acidic residues" evidence="1">
    <location>
        <begin position="377"/>
        <end position="387"/>
    </location>
</feature>
<feature type="region of interest" description="Disordered" evidence="1">
    <location>
        <begin position="362"/>
        <end position="405"/>
    </location>
</feature>
<accession>A0A5K4F351</accession>
<sequence length="763" mass="87984">MDYLNIRSVTDSKKLFIGYSIFHPDSYIANKRKYKSTYNESYHRLNDLMNFQHNSTEYNLNGTTTITTTSTTTTNNNISSLSYPITSMNIIHSNQSLTTPISIKIHQNDKHINQHDLDHSMSDICSTNSSSLSDHTTNGINYSYPTNSLSLSLNKEKRKENFSNTITTTNNHNSSYSSVCFKHRTLPLVPNSSYEYQHNYHNTILTSSSSSTSTSLSSSQFMTPMVTWRIKDSKEIYYDKKLLRLIEQLPNDKQNSIGLILLAMDVKLFNYNINKSTNTTYHTTTTNNTTHNTTNTTDTTNNSSHIHYSDIFSGGLEYRLREALQLIQPKNKMMNDLDHNHNPNSELNKSYLNKIIDVRSRKNLNESKKPPTNFAKESPKEDGRESGIDPDTLDETSTSMIGNSLSLNDMKCTTNDISNTTEANKPSVITILRRLARYLALRIANKRHSLATANQHVARNAIEEKLLRSRLSELNIDYHHHHPHHDDHLVNSWNSFNSMEINYGTIVNRFDRLHNNTIAVIQLLCQLARRLAILDGQLYCLNKNQYNDNVILLCNSNNDPLLPYNHYTTSLTNDTPKTISNHLLNDFNDKDNDNDDWNSQCELSQIIEQQKRLIIQIKEAQLLRAELETCRHRLLESIPAHIKCDITHNIIDKLGRDFMNDNQLTPATTTTTSNNTTDKTTFKQNITQLKLTSSYTTSKELEQSFNDQQSIMNTTQFLRQRVTEHLIEFLNWFVLSQIFETEIKVDQDLWENIQDELRFELSY</sequence>